<reference evidence="3" key="1">
    <citation type="journal article" date="2019" name="Int. J. Syst. Evol. Microbiol.">
        <title>The Global Catalogue of Microorganisms (GCM) 10K type strain sequencing project: providing services to taxonomists for standard genome sequencing and annotation.</title>
        <authorList>
            <consortium name="The Broad Institute Genomics Platform"/>
            <consortium name="The Broad Institute Genome Sequencing Center for Infectious Disease"/>
            <person name="Wu L."/>
            <person name="Ma J."/>
        </authorList>
    </citation>
    <scope>NUCLEOTIDE SEQUENCE [LARGE SCALE GENOMIC DNA]</scope>
    <source>
        <strain evidence="3">JCM 11590</strain>
    </source>
</reference>
<name>A0ABQ2CPT8_9GAMM</name>
<organism evidence="2 3">
    <name type="scientific">Halopseudomonas pertucinogena</name>
    <dbReference type="NCBI Taxonomy" id="86175"/>
    <lineage>
        <taxon>Bacteria</taxon>
        <taxon>Pseudomonadati</taxon>
        <taxon>Pseudomonadota</taxon>
        <taxon>Gammaproteobacteria</taxon>
        <taxon>Pseudomonadales</taxon>
        <taxon>Pseudomonadaceae</taxon>
        <taxon>Halopseudomonas</taxon>
    </lineage>
</organism>
<dbReference type="InterPro" id="IPR026555">
    <property type="entry name" value="NSL3/Tex30"/>
</dbReference>
<dbReference type="Proteomes" id="UP000633263">
    <property type="component" value="Unassembled WGS sequence"/>
</dbReference>
<evidence type="ECO:0000313" key="3">
    <source>
        <dbReference type="Proteomes" id="UP000633263"/>
    </source>
</evidence>
<gene>
    <name evidence="2" type="ORF">GCM10009083_12880</name>
</gene>
<dbReference type="Pfam" id="PF20408">
    <property type="entry name" value="Abhydrolase_11"/>
    <property type="match status" value="1"/>
</dbReference>
<dbReference type="SUPFAM" id="SSF53474">
    <property type="entry name" value="alpha/beta-Hydrolases"/>
    <property type="match status" value="1"/>
</dbReference>
<comment type="caution">
    <text evidence="2">The sequence shown here is derived from an EMBL/GenBank/DDBJ whole genome shotgun (WGS) entry which is preliminary data.</text>
</comment>
<evidence type="ECO:0000259" key="1">
    <source>
        <dbReference type="Pfam" id="PF20408"/>
    </source>
</evidence>
<dbReference type="InterPro" id="IPR046879">
    <property type="entry name" value="KANL3/Tex30_Abhydrolase"/>
</dbReference>
<evidence type="ECO:0000313" key="2">
    <source>
        <dbReference type="EMBL" id="GGI97535.1"/>
    </source>
</evidence>
<sequence>MIQDFLETRPDGTARATLLLAHGAGAPMDSDFMNLLATALARRGIRVLRFEFPYMAQRREGGSKRPPNPMPVLRAHFLERYASLGEPAFIGGKSMGGRVASMVADELDALGVLCFGYPFHPPGRPERTRTGHLAGLVRPGLVVQGTRDPFGKPEEVAGYDLSAQLRVHWLESGDHDFKPLRRTGLTQAQLVEQAADAACRFMMGLTPGAPQSC</sequence>
<dbReference type="InterPro" id="IPR029058">
    <property type="entry name" value="AB_hydrolase_fold"/>
</dbReference>
<dbReference type="Gene3D" id="3.40.50.1820">
    <property type="entry name" value="alpha/beta hydrolase"/>
    <property type="match status" value="1"/>
</dbReference>
<dbReference type="PANTHER" id="PTHR13136">
    <property type="entry name" value="TESTIS DEVELOPMENT PROTEIN PRTD"/>
    <property type="match status" value="1"/>
</dbReference>
<dbReference type="PANTHER" id="PTHR13136:SF11">
    <property type="entry name" value="TESTIS-EXPRESSED PROTEIN 30"/>
    <property type="match status" value="1"/>
</dbReference>
<keyword evidence="3" id="KW-1185">Reference proteome</keyword>
<dbReference type="EMBL" id="BMNN01000002">
    <property type="protein sequence ID" value="GGI97535.1"/>
    <property type="molecule type" value="Genomic_DNA"/>
</dbReference>
<protein>
    <recommendedName>
        <fullName evidence="1">KANL3/Tex30 alpha/beta hydrolase-like domain-containing protein</fullName>
    </recommendedName>
</protein>
<dbReference type="RefSeq" id="WP_229710368.1">
    <property type="nucleotide sequence ID" value="NZ_BMNN01000002.1"/>
</dbReference>
<proteinExistence type="predicted"/>
<accession>A0ABQ2CPT8</accession>
<feature type="domain" description="KANL3/Tex30 alpha/beta hydrolase-like" evidence="1">
    <location>
        <begin position="15"/>
        <end position="202"/>
    </location>
</feature>